<dbReference type="RefSeq" id="WP_118314949.1">
    <property type="nucleotide sequence ID" value="NZ_CAUEJX010000001.1"/>
</dbReference>
<protein>
    <submittedName>
        <fullName evidence="1">Uncharacterized protein</fullName>
    </submittedName>
</protein>
<organism evidence="1 2">
    <name type="scientific">Anaerobutyricum hallii</name>
    <dbReference type="NCBI Taxonomy" id="39488"/>
    <lineage>
        <taxon>Bacteria</taxon>
        <taxon>Bacillati</taxon>
        <taxon>Bacillota</taxon>
        <taxon>Clostridia</taxon>
        <taxon>Lachnospirales</taxon>
        <taxon>Lachnospiraceae</taxon>
        <taxon>Anaerobutyricum</taxon>
    </lineage>
</organism>
<dbReference type="Proteomes" id="UP000283497">
    <property type="component" value="Unassembled WGS sequence"/>
</dbReference>
<evidence type="ECO:0000313" key="1">
    <source>
        <dbReference type="EMBL" id="RHK36361.1"/>
    </source>
</evidence>
<sequence>MYRKKIQHEKENLSNGLISEELIYACLMTCEKVISKNAYLEKKWGKWYEGLTGSADASNYTADRLTWMEYRKKLQSLLLTKYSMREIIQNTKSTKVYTDTAPKTLVKSVIELIDSKEYELILIGG</sequence>
<reference evidence="1 2" key="1">
    <citation type="submission" date="2018-08" db="EMBL/GenBank/DDBJ databases">
        <title>A genome reference for cultivated species of the human gut microbiota.</title>
        <authorList>
            <person name="Zou Y."/>
            <person name="Xue W."/>
            <person name="Luo G."/>
        </authorList>
    </citation>
    <scope>NUCLEOTIDE SEQUENCE [LARGE SCALE GENOMIC DNA]</scope>
    <source>
        <strain evidence="1 2">AF45-14BH</strain>
    </source>
</reference>
<dbReference type="EMBL" id="QRNJ01000054">
    <property type="protein sequence ID" value="RHK36361.1"/>
    <property type="molecule type" value="Genomic_DNA"/>
</dbReference>
<gene>
    <name evidence="1" type="ORF">DW068_12525</name>
</gene>
<evidence type="ECO:0000313" key="2">
    <source>
        <dbReference type="Proteomes" id="UP000283497"/>
    </source>
</evidence>
<name>A0A415G507_9FIRM</name>
<dbReference type="AlphaFoldDB" id="A0A415G507"/>
<accession>A0A415G507</accession>
<comment type="caution">
    <text evidence="1">The sequence shown here is derived from an EMBL/GenBank/DDBJ whole genome shotgun (WGS) entry which is preliminary data.</text>
</comment>
<proteinExistence type="predicted"/>